<dbReference type="Gramene" id="Psat03G0516600-T1">
    <property type="protein sequence ID" value="KAI5430919.1"/>
    <property type="gene ID" value="KIW84_035166"/>
</dbReference>
<name>A0A9D4Y1H3_PEA</name>
<dbReference type="AlphaFoldDB" id="A0A9D4Y1H3"/>
<keyword evidence="2" id="KW-1185">Reference proteome</keyword>
<gene>
    <name evidence="1" type="ORF">KIW84_035166</name>
</gene>
<evidence type="ECO:0000313" key="2">
    <source>
        <dbReference type="Proteomes" id="UP001058974"/>
    </source>
</evidence>
<comment type="caution">
    <text evidence="1">The sequence shown here is derived from an EMBL/GenBank/DDBJ whole genome shotgun (WGS) entry which is preliminary data.</text>
</comment>
<sequence length="110" mass="12044">MVENGQEVPLHMTSSIVNIADVTNVARSGRVLGPVFPKDVGKRIEVPAVDLVSAPKCQFGKSSSLKPNDDDEVLRLIKKSEFNVVEHLLQTPSKIPVLSLLMNSETHREA</sequence>
<accession>A0A9D4Y1H3</accession>
<organism evidence="1 2">
    <name type="scientific">Pisum sativum</name>
    <name type="common">Garden pea</name>
    <name type="synonym">Lathyrus oleraceus</name>
    <dbReference type="NCBI Taxonomy" id="3888"/>
    <lineage>
        <taxon>Eukaryota</taxon>
        <taxon>Viridiplantae</taxon>
        <taxon>Streptophyta</taxon>
        <taxon>Embryophyta</taxon>
        <taxon>Tracheophyta</taxon>
        <taxon>Spermatophyta</taxon>
        <taxon>Magnoliopsida</taxon>
        <taxon>eudicotyledons</taxon>
        <taxon>Gunneridae</taxon>
        <taxon>Pentapetalae</taxon>
        <taxon>rosids</taxon>
        <taxon>fabids</taxon>
        <taxon>Fabales</taxon>
        <taxon>Fabaceae</taxon>
        <taxon>Papilionoideae</taxon>
        <taxon>50 kb inversion clade</taxon>
        <taxon>NPAAA clade</taxon>
        <taxon>Hologalegina</taxon>
        <taxon>IRL clade</taxon>
        <taxon>Fabeae</taxon>
        <taxon>Lathyrus</taxon>
    </lineage>
</organism>
<evidence type="ECO:0000313" key="1">
    <source>
        <dbReference type="EMBL" id="KAI5430919.1"/>
    </source>
</evidence>
<proteinExistence type="predicted"/>
<dbReference type="EMBL" id="JAMSHJ010000003">
    <property type="protein sequence ID" value="KAI5430919.1"/>
    <property type="molecule type" value="Genomic_DNA"/>
</dbReference>
<dbReference type="Proteomes" id="UP001058974">
    <property type="component" value="Chromosome 3"/>
</dbReference>
<protein>
    <submittedName>
        <fullName evidence="1">Uncharacterized protein</fullName>
    </submittedName>
</protein>
<reference evidence="1 2" key="1">
    <citation type="journal article" date="2022" name="Nat. Genet.">
        <title>Improved pea reference genome and pan-genome highlight genomic features and evolutionary characteristics.</title>
        <authorList>
            <person name="Yang T."/>
            <person name="Liu R."/>
            <person name="Luo Y."/>
            <person name="Hu S."/>
            <person name="Wang D."/>
            <person name="Wang C."/>
            <person name="Pandey M.K."/>
            <person name="Ge S."/>
            <person name="Xu Q."/>
            <person name="Li N."/>
            <person name="Li G."/>
            <person name="Huang Y."/>
            <person name="Saxena R.K."/>
            <person name="Ji Y."/>
            <person name="Li M."/>
            <person name="Yan X."/>
            <person name="He Y."/>
            <person name="Liu Y."/>
            <person name="Wang X."/>
            <person name="Xiang C."/>
            <person name="Varshney R.K."/>
            <person name="Ding H."/>
            <person name="Gao S."/>
            <person name="Zong X."/>
        </authorList>
    </citation>
    <scope>NUCLEOTIDE SEQUENCE [LARGE SCALE GENOMIC DNA]</scope>
    <source>
        <strain evidence="1 2">cv. Zhongwan 6</strain>
    </source>
</reference>